<evidence type="ECO:0000256" key="2">
    <source>
        <dbReference type="ARBA" id="ARBA00022643"/>
    </source>
</evidence>
<dbReference type="InterPro" id="IPR013785">
    <property type="entry name" value="Aldolase_TIM"/>
</dbReference>
<dbReference type="PANTHER" id="PTHR32332:SF34">
    <property type="entry name" value="2-NITROPROPANE DIOXYGENASE FAMILY, PUTATIVE-RELATED"/>
    <property type="match status" value="1"/>
</dbReference>
<organism evidence="4 5">
    <name type="scientific">Trichoderma asperellum</name>
    <name type="common">Filamentous fungus</name>
    <dbReference type="NCBI Taxonomy" id="101201"/>
    <lineage>
        <taxon>Eukaryota</taxon>
        <taxon>Fungi</taxon>
        <taxon>Dikarya</taxon>
        <taxon>Ascomycota</taxon>
        <taxon>Pezizomycotina</taxon>
        <taxon>Sordariomycetes</taxon>
        <taxon>Hypocreomycetidae</taxon>
        <taxon>Hypocreales</taxon>
        <taxon>Hypocreaceae</taxon>
        <taxon>Trichoderma</taxon>
    </lineage>
</organism>
<keyword evidence="2" id="KW-0288">FMN</keyword>
<evidence type="ECO:0000256" key="3">
    <source>
        <dbReference type="ARBA" id="ARBA00023002"/>
    </source>
</evidence>
<keyword evidence="3" id="KW-0560">Oxidoreductase</keyword>
<protein>
    <submittedName>
        <fullName evidence="4">Nitronate monooxygenase</fullName>
    </submittedName>
</protein>
<dbReference type="Pfam" id="PF03060">
    <property type="entry name" value="NMO"/>
    <property type="match status" value="1"/>
</dbReference>
<reference evidence="4 5" key="1">
    <citation type="submission" date="2020-07" db="EMBL/GenBank/DDBJ databases">
        <title>Trichoderma asperellum IC-1 whole genome shotgun sequence.</title>
        <authorList>
            <person name="Kanamasa S."/>
            <person name="Takahashi H."/>
        </authorList>
    </citation>
    <scope>NUCLEOTIDE SEQUENCE [LARGE SCALE GENOMIC DNA]</scope>
    <source>
        <strain evidence="4 5">IC-1</strain>
    </source>
</reference>
<comment type="caution">
    <text evidence="4">The sequence shown here is derived from an EMBL/GenBank/DDBJ whole genome shotgun (WGS) entry which is preliminary data.</text>
</comment>
<proteinExistence type="predicted"/>
<dbReference type="Gene3D" id="3.20.20.70">
    <property type="entry name" value="Aldolase class I"/>
    <property type="match status" value="1"/>
</dbReference>
<dbReference type="InterPro" id="IPR004136">
    <property type="entry name" value="NMO"/>
</dbReference>
<dbReference type="PANTHER" id="PTHR32332">
    <property type="entry name" value="2-NITROPROPANE DIOXYGENASE"/>
    <property type="match status" value="1"/>
</dbReference>
<name>A0A6V8QK36_TRIAP</name>
<dbReference type="AlphaFoldDB" id="A0A6V8QK36"/>
<evidence type="ECO:0000313" key="5">
    <source>
        <dbReference type="Proteomes" id="UP000517252"/>
    </source>
</evidence>
<dbReference type="SUPFAM" id="SSF51412">
    <property type="entry name" value="Inosine monophosphate dehydrogenase (IMPDH)"/>
    <property type="match status" value="1"/>
</dbReference>
<keyword evidence="1" id="KW-0285">Flavoprotein</keyword>
<evidence type="ECO:0000256" key="1">
    <source>
        <dbReference type="ARBA" id="ARBA00022630"/>
    </source>
</evidence>
<sequence>MSGYAGPELAVAVSRAGGLGFIGPGAETKDMAGSMEEAASLLRGTQPFARLEDGLSPVGVSFILWKDDLETAISVLKKSKPCAAWLYAPEQRQHVDEWTHGIRTASPQTQIWIQIGTVDEAKGLLSNSIKPDVVVVQGSESGGHGRAKDGMGLMSLLPEVVDVMADTEIPIFAAGGIADARGVAASLCLGASGVVMGTRFLASHEARISPGYQNEIVRAGNGAVSTTRTLLYNHLRGEYGWPEDYVPRTMINKSYVEFNEGRPFEELRELWQQAGDKEGFAWGPEGRRGQYVGASIGLIHEVRDAADIVRDVRDNVVARIKSLQAMRGEE</sequence>
<evidence type="ECO:0000313" key="4">
    <source>
        <dbReference type="EMBL" id="GFP52840.1"/>
    </source>
</evidence>
<keyword evidence="4" id="KW-0503">Monooxygenase</keyword>
<dbReference type="Proteomes" id="UP000517252">
    <property type="component" value="Unassembled WGS sequence"/>
</dbReference>
<accession>A0A6V8QK36</accession>
<dbReference type="OrthoDB" id="2349068at2759"/>
<dbReference type="GO" id="GO:0018580">
    <property type="term" value="F:nitronate monooxygenase activity"/>
    <property type="evidence" value="ECO:0007669"/>
    <property type="project" value="InterPro"/>
</dbReference>
<dbReference type="CDD" id="cd04730">
    <property type="entry name" value="NPD_like"/>
    <property type="match status" value="1"/>
</dbReference>
<dbReference type="EMBL" id="BLZH01000002">
    <property type="protein sequence ID" value="GFP52840.1"/>
    <property type="molecule type" value="Genomic_DNA"/>
</dbReference>
<gene>
    <name evidence="4" type="ORF">TASIC1_0002002400</name>
</gene>